<accession>A0A0G4G9Z2</accession>
<sequence>MGCGASQPPAGLPAASDPAGPAVSVEAQTHTKLPPKYATPKAGQAANPTTPAAAASPVPGAPDLTKKAAGALGQTTKGTEAGAVVASVSASVGASSSNSLADLKKEVERLVSLECWEPFSKTIFHGAFDGYEYVEGGLTGAHQKFQHLQVRVLGPLFPSQTEVMQKHIPDVFSKAAADNNEDDYSISCQNIHSFRSMAKSYLLHAIDFLAKAESDTAMQKAVGVFSTHINALEKEHTAAEEEAAAEPEQSASIPAVEDLKKEVERLVSHEVWQPLSHRIYHGRFEGYETSEGTGFPLKGLHQKLQKLQVFLLGTVLRSWFEWGERQKGHFPEVLEKAKEDTGDDEYSLECMNLHSFRDFTKAYLMRLLDYLPQEVTISILEKALAPFGERIDALEKAAAEIEDSYVLQFE</sequence>
<evidence type="ECO:0000256" key="1">
    <source>
        <dbReference type="SAM" id="MobiDB-lite"/>
    </source>
</evidence>
<evidence type="ECO:0000313" key="2">
    <source>
        <dbReference type="EMBL" id="CEM25351.1"/>
    </source>
</evidence>
<dbReference type="EMBL" id="CDMZ01000994">
    <property type="protein sequence ID" value="CEM25351.1"/>
    <property type="molecule type" value="Genomic_DNA"/>
</dbReference>
<feature type="region of interest" description="Disordered" evidence="1">
    <location>
        <begin position="1"/>
        <end position="72"/>
    </location>
</feature>
<dbReference type="VEuPathDB" id="CryptoDB:Cvel_20806"/>
<dbReference type="AlphaFoldDB" id="A0A0G4G9Z2"/>
<gene>
    <name evidence="2" type="ORF">Cvel_20806</name>
</gene>
<feature type="compositionally biased region" description="Low complexity" evidence="1">
    <location>
        <begin position="42"/>
        <end position="62"/>
    </location>
</feature>
<name>A0A0G4G9Z2_9ALVE</name>
<reference evidence="2" key="1">
    <citation type="submission" date="2014-11" db="EMBL/GenBank/DDBJ databases">
        <authorList>
            <person name="Otto D Thomas"/>
            <person name="Naeem Raeece"/>
        </authorList>
    </citation>
    <scope>NUCLEOTIDE SEQUENCE</scope>
</reference>
<protein>
    <submittedName>
        <fullName evidence="2">Uncharacterized protein</fullName>
    </submittedName>
</protein>
<proteinExistence type="predicted"/>
<organism evidence="2">
    <name type="scientific">Chromera velia CCMP2878</name>
    <dbReference type="NCBI Taxonomy" id="1169474"/>
    <lineage>
        <taxon>Eukaryota</taxon>
        <taxon>Sar</taxon>
        <taxon>Alveolata</taxon>
        <taxon>Colpodellida</taxon>
        <taxon>Chromeraceae</taxon>
        <taxon>Chromera</taxon>
    </lineage>
</organism>